<dbReference type="KEGG" id="sgd:ELQ87_00800"/>
<reference evidence="1 3" key="2">
    <citation type="submission" date="2018-12" db="EMBL/GenBank/DDBJ databases">
        <title>Streptomyces griseoviridis F1-27 complete genome.</title>
        <authorList>
            <person name="Mariita R.M."/>
            <person name="Sello J.K."/>
        </authorList>
    </citation>
    <scope>NUCLEOTIDE SEQUENCE [LARGE SCALE GENOMIC DNA]</scope>
    <source>
        <strain evidence="1 3">F1-27</strain>
    </source>
</reference>
<reference evidence="2 4" key="1">
    <citation type="submission" date="2018-04" db="EMBL/GenBank/DDBJ databases">
        <title>Complete genome sequences of Streptomyces griseoviridis K61 and characterization of antagonistic properties of biological control agents.</title>
        <authorList>
            <person name="Mariita R.M."/>
            <person name="Sello J.K."/>
        </authorList>
    </citation>
    <scope>NUCLEOTIDE SEQUENCE [LARGE SCALE GENOMIC DNA]</scope>
    <source>
        <strain evidence="2 4">K61</strain>
    </source>
</reference>
<organism evidence="1 3">
    <name type="scientific">Streptomyces griseoviridis</name>
    <dbReference type="NCBI Taxonomy" id="45398"/>
    <lineage>
        <taxon>Bacteria</taxon>
        <taxon>Bacillati</taxon>
        <taxon>Actinomycetota</taxon>
        <taxon>Actinomycetes</taxon>
        <taxon>Kitasatosporales</taxon>
        <taxon>Streptomycetaceae</taxon>
        <taxon>Streptomyces</taxon>
    </lineage>
</organism>
<accession>A0A3S9ZPD4</accession>
<evidence type="ECO:0000313" key="3">
    <source>
        <dbReference type="Proteomes" id="UP000271291"/>
    </source>
</evidence>
<dbReference type="AlphaFoldDB" id="A0A3S9ZPD4"/>
<sequence>MRGSMRKRRLRRRCRTLLRDLEVGYPLDVQDLCRRLSIRRGREIRLIPYPLESPGPLGVCVATDTADVIFYQQDTTRPHQDHIILHEVGHILFEHLAVPAADLVSHELGPAGGRVRMRTVYDSEEELEAELIATIILERSAVRGVCAPAESTSFAEDPVIERMGQALKNRASWL</sequence>
<evidence type="ECO:0000313" key="4">
    <source>
        <dbReference type="Proteomes" id="UP000501753"/>
    </source>
</evidence>
<proteinExistence type="predicted"/>
<dbReference type="OrthoDB" id="4144896at2"/>
<evidence type="ECO:0000313" key="2">
    <source>
        <dbReference type="EMBL" id="QCN90152.1"/>
    </source>
</evidence>
<dbReference type="Proteomes" id="UP000501753">
    <property type="component" value="Chromosome"/>
</dbReference>
<name>A0A3S9ZPD4_STRGD</name>
<dbReference type="EMBL" id="CP034687">
    <property type="protein sequence ID" value="AZS89634.1"/>
    <property type="molecule type" value="Genomic_DNA"/>
</dbReference>
<keyword evidence="4" id="KW-1185">Reference proteome</keyword>
<gene>
    <name evidence="2" type="ORF">DDJ31_38560</name>
    <name evidence="1" type="ORF">ELQ87_00800</name>
</gene>
<dbReference type="EMBL" id="CP029078">
    <property type="protein sequence ID" value="QCN90152.1"/>
    <property type="molecule type" value="Genomic_DNA"/>
</dbReference>
<protein>
    <recommendedName>
        <fullName evidence="5">IrrE N-terminal-like domain-containing protein</fullName>
    </recommendedName>
</protein>
<dbReference type="Proteomes" id="UP000271291">
    <property type="component" value="Chromosome"/>
</dbReference>
<evidence type="ECO:0008006" key="5">
    <source>
        <dbReference type="Google" id="ProtNLM"/>
    </source>
</evidence>
<evidence type="ECO:0000313" key="1">
    <source>
        <dbReference type="EMBL" id="AZS89634.1"/>
    </source>
</evidence>